<feature type="region of interest" description="Disordered" evidence="3">
    <location>
        <begin position="127"/>
        <end position="180"/>
    </location>
</feature>
<feature type="region of interest" description="Disordered" evidence="3">
    <location>
        <begin position="196"/>
        <end position="220"/>
    </location>
</feature>
<gene>
    <name evidence="4" type="ORF">AB205_0144160</name>
</gene>
<dbReference type="Gene3D" id="2.20.100.10">
    <property type="entry name" value="Thrombospondin type-1 (TSP1) repeat"/>
    <property type="match status" value="1"/>
</dbReference>
<dbReference type="GO" id="GO:0006508">
    <property type="term" value="P:proteolysis"/>
    <property type="evidence" value="ECO:0007669"/>
    <property type="project" value="TreeGrafter"/>
</dbReference>
<dbReference type="OrthoDB" id="9050414at2759"/>
<comment type="subcellular location">
    <subcellularLocation>
        <location evidence="1">Secreted</location>
    </subcellularLocation>
</comment>
<feature type="compositionally biased region" description="Polar residues" evidence="3">
    <location>
        <begin position="623"/>
        <end position="636"/>
    </location>
</feature>
<dbReference type="InterPro" id="IPR036383">
    <property type="entry name" value="TSP1_rpt_sf"/>
</dbReference>
<sequence length="695" mass="79952">SYASLCALQLPHRTPRQALEDEVVENKIAGVWGLWGPWSSCSQTCGLGVIERSRTCLTPYQQVPWMPRSEPNPHIVQPQPQPPFHDDRSNVFSMGPARPSYPFHTEGEIAAAYVDPYMPRNPSSSRYNLFNRNTRQETVPDGSQLYPRREYSPYHRSTTNRGRGVPRNPDTLWQPSPLDVPHRQDALRASETISIHRKPHKDSPIQFNTRNASRSDDSSAPWPFFPDSIPLLKPESWEETNLGQALPPLTPTKESRFSRRSRVRNAIKPGKYGYGKVPFALPLHTEKEESQRSKRHHKIMTFSTTASPRQDNRKELRPTKPSMESQRMLNNQSPSQATDIIGTSSKRRLQLVKKPKRFRQSDYSSWTESPEYDFSIGKNVDSAEAAPKLKSSIKGTDGNQDSQFVIWDSWVDFDGHRDTSEKARVEDPEELNNRRTMYENVLAAKKLPQIHKISSTPMSPVNQALKHVEEDELIRTSILKSSATQVKKENSKKILSTKITGTVRPMQSKLLGHRVDVSIKNRQPAESERNHHDRRFIYEHSNRQVTKTIQNNDSISDEATENEQKAEMSHQPRSRSQRQSPYRHNTDSSRAYHSLYKDNPVQGDPWTSLGRNLPMTFDRGQDQRSSQHQNTELPQWNLYNPGTEEFHCEGEKKQYKSCNQEPCPASQPDARTLQCSTFNNQEFMGRLYQWEAFTE</sequence>
<dbReference type="GO" id="GO:0030198">
    <property type="term" value="P:extracellular matrix organization"/>
    <property type="evidence" value="ECO:0007669"/>
    <property type="project" value="TreeGrafter"/>
</dbReference>
<feature type="non-terminal residue" evidence="4">
    <location>
        <position position="695"/>
    </location>
</feature>
<keyword evidence="2" id="KW-0964">Secreted</keyword>
<evidence type="ECO:0000256" key="1">
    <source>
        <dbReference type="ARBA" id="ARBA00004613"/>
    </source>
</evidence>
<evidence type="ECO:0000313" key="5">
    <source>
        <dbReference type="Proteomes" id="UP000228934"/>
    </source>
</evidence>
<feature type="compositionally biased region" description="Basic and acidic residues" evidence="3">
    <location>
        <begin position="513"/>
        <end position="542"/>
    </location>
</feature>
<feature type="region of interest" description="Disordered" evidence="3">
    <location>
        <begin position="305"/>
        <end position="347"/>
    </location>
</feature>
<keyword evidence="5" id="KW-1185">Reference proteome</keyword>
<dbReference type="Proteomes" id="UP000228934">
    <property type="component" value="Unassembled WGS sequence"/>
</dbReference>
<feature type="region of interest" description="Disordered" evidence="3">
    <location>
        <begin position="511"/>
        <end position="636"/>
    </location>
</feature>
<protein>
    <submittedName>
        <fullName evidence="4">Uncharacterized protein</fullName>
    </submittedName>
</protein>
<dbReference type="PANTHER" id="PTHR13723">
    <property type="entry name" value="ADAMTS A DISINTEGRIN AND METALLOPROTEASE WITH THROMBOSPONDIN MOTIFS PROTEASE"/>
    <property type="match status" value="1"/>
</dbReference>
<dbReference type="PROSITE" id="PS50092">
    <property type="entry name" value="TSP1"/>
    <property type="match status" value="1"/>
</dbReference>
<evidence type="ECO:0000313" key="4">
    <source>
        <dbReference type="EMBL" id="PIO39280.1"/>
    </source>
</evidence>
<dbReference type="AlphaFoldDB" id="A0A2G9SGL9"/>
<feature type="compositionally biased region" description="Polar residues" evidence="3">
    <location>
        <begin position="543"/>
        <end position="554"/>
    </location>
</feature>
<dbReference type="PANTHER" id="PTHR13723:SF144">
    <property type="entry name" value="ADAMTS-LIKE PROTEIN 4"/>
    <property type="match status" value="1"/>
</dbReference>
<dbReference type="Pfam" id="PF00090">
    <property type="entry name" value="TSP_1"/>
    <property type="match status" value="1"/>
</dbReference>
<dbReference type="GO" id="GO:0004222">
    <property type="term" value="F:metalloendopeptidase activity"/>
    <property type="evidence" value="ECO:0007669"/>
    <property type="project" value="TreeGrafter"/>
</dbReference>
<dbReference type="SMART" id="SM00209">
    <property type="entry name" value="TSP1"/>
    <property type="match status" value="1"/>
</dbReference>
<evidence type="ECO:0000256" key="3">
    <source>
        <dbReference type="SAM" id="MobiDB-lite"/>
    </source>
</evidence>
<name>A0A2G9SGL9_AQUCT</name>
<dbReference type="InterPro" id="IPR000884">
    <property type="entry name" value="TSP1_rpt"/>
</dbReference>
<dbReference type="GO" id="GO:0031012">
    <property type="term" value="C:extracellular matrix"/>
    <property type="evidence" value="ECO:0007669"/>
    <property type="project" value="TreeGrafter"/>
</dbReference>
<evidence type="ECO:0000256" key="2">
    <source>
        <dbReference type="ARBA" id="ARBA00022525"/>
    </source>
</evidence>
<dbReference type="EMBL" id="KV924977">
    <property type="protein sequence ID" value="PIO39280.1"/>
    <property type="molecule type" value="Genomic_DNA"/>
</dbReference>
<accession>A0A2G9SGL9</accession>
<organism evidence="4 5">
    <name type="scientific">Aquarana catesbeiana</name>
    <name type="common">American bullfrog</name>
    <name type="synonym">Rana catesbeiana</name>
    <dbReference type="NCBI Taxonomy" id="8400"/>
    <lineage>
        <taxon>Eukaryota</taxon>
        <taxon>Metazoa</taxon>
        <taxon>Chordata</taxon>
        <taxon>Craniata</taxon>
        <taxon>Vertebrata</taxon>
        <taxon>Euteleostomi</taxon>
        <taxon>Amphibia</taxon>
        <taxon>Batrachia</taxon>
        <taxon>Anura</taxon>
        <taxon>Neobatrachia</taxon>
        <taxon>Ranoidea</taxon>
        <taxon>Ranidae</taxon>
        <taxon>Aquarana</taxon>
    </lineage>
</organism>
<reference evidence="5" key="1">
    <citation type="journal article" date="2017" name="Nat. Commun.">
        <title>The North American bullfrog draft genome provides insight into hormonal regulation of long noncoding RNA.</title>
        <authorList>
            <person name="Hammond S.A."/>
            <person name="Warren R.L."/>
            <person name="Vandervalk B.P."/>
            <person name="Kucuk E."/>
            <person name="Khan H."/>
            <person name="Gibb E.A."/>
            <person name="Pandoh P."/>
            <person name="Kirk H."/>
            <person name="Zhao Y."/>
            <person name="Jones M."/>
            <person name="Mungall A.J."/>
            <person name="Coope R."/>
            <person name="Pleasance S."/>
            <person name="Moore R.A."/>
            <person name="Holt R.A."/>
            <person name="Round J.M."/>
            <person name="Ohora S."/>
            <person name="Walle B.V."/>
            <person name="Veldhoen N."/>
            <person name="Helbing C.C."/>
            <person name="Birol I."/>
        </authorList>
    </citation>
    <scope>NUCLEOTIDE SEQUENCE [LARGE SCALE GENOMIC DNA]</scope>
</reference>
<proteinExistence type="predicted"/>
<feature type="non-terminal residue" evidence="4">
    <location>
        <position position="1"/>
    </location>
</feature>
<feature type="compositionally biased region" description="Polar residues" evidence="3">
    <location>
        <begin position="322"/>
        <end position="344"/>
    </location>
</feature>
<feature type="compositionally biased region" description="Polar residues" evidence="3">
    <location>
        <begin position="127"/>
        <end position="137"/>
    </location>
</feature>
<dbReference type="InterPro" id="IPR050439">
    <property type="entry name" value="ADAMTS_ADAMTS-like"/>
</dbReference>
<dbReference type="GO" id="GO:0005576">
    <property type="term" value="C:extracellular region"/>
    <property type="evidence" value="ECO:0007669"/>
    <property type="project" value="UniProtKB-SubCell"/>
</dbReference>
<dbReference type="SUPFAM" id="SSF82895">
    <property type="entry name" value="TSP-1 type 1 repeat"/>
    <property type="match status" value="1"/>
</dbReference>